<sequence>MQQEQKEKPTWLVSHVFIQLQLANDVTGNHQPAMIKMASGGGKGKCRADPGSVGMSDPHRDSPKEEEAAEEKLEEASDARGGNSSREQTANSRGESGEAPVTGKDSSIRGGSEGHVETLTTTGGSVGSSGEEEEFSPPGDSWQEQQKGPWRDGA</sequence>
<keyword evidence="3" id="KW-1185">Reference proteome</keyword>
<dbReference type="Proteomes" id="UP000050525">
    <property type="component" value="Unassembled WGS sequence"/>
</dbReference>
<protein>
    <submittedName>
        <fullName evidence="2">Uncharacterized protein</fullName>
    </submittedName>
</protein>
<evidence type="ECO:0000256" key="1">
    <source>
        <dbReference type="SAM" id="MobiDB-lite"/>
    </source>
</evidence>
<dbReference type="AlphaFoldDB" id="A0A151PAW2"/>
<feature type="region of interest" description="Disordered" evidence="1">
    <location>
        <begin position="36"/>
        <end position="154"/>
    </location>
</feature>
<evidence type="ECO:0000313" key="2">
    <source>
        <dbReference type="EMBL" id="KYO46173.1"/>
    </source>
</evidence>
<name>A0A151PAW2_ALLMI</name>
<reference evidence="2 3" key="1">
    <citation type="journal article" date="2012" name="Genome Biol.">
        <title>Sequencing three crocodilian genomes to illuminate the evolution of archosaurs and amniotes.</title>
        <authorList>
            <person name="St John J.A."/>
            <person name="Braun E.L."/>
            <person name="Isberg S.R."/>
            <person name="Miles L.G."/>
            <person name="Chong A.Y."/>
            <person name="Gongora J."/>
            <person name="Dalzell P."/>
            <person name="Moran C."/>
            <person name="Bed'hom B."/>
            <person name="Abzhanov A."/>
            <person name="Burgess S.C."/>
            <person name="Cooksey A.M."/>
            <person name="Castoe T.A."/>
            <person name="Crawford N.G."/>
            <person name="Densmore L.D."/>
            <person name="Drew J.C."/>
            <person name="Edwards S.V."/>
            <person name="Faircloth B.C."/>
            <person name="Fujita M.K."/>
            <person name="Greenwold M.J."/>
            <person name="Hoffmann F.G."/>
            <person name="Howard J.M."/>
            <person name="Iguchi T."/>
            <person name="Janes D.E."/>
            <person name="Khan S.Y."/>
            <person name="Kohno S."/>
            <person name="de Koning A.J."/>
            <person name="Lance S.L."/>
            <person name="McCarthy F.M."/>
            <person name="McCormack J.E."/>
            <person name="Merchant M.E."/>
            <person name="Peterson D.G."/>
            <person name="Pollock D.D."/>
            <person name="Pourmand N."/>
            <person name="Raney B.J."/>
            <person name="Roessler K.A."/>
            <person name="Sanford J.R."/>
            <person name="Sawyer R.H."/>
            <person name="Schmidt C.J."/>
            <person name="Triplett E.W."/>
            <person name="Tuberville T.D."/>
            <person name="Venegas-Anaya M."/>
            <person name="Howard J.T."/>
            <person name="Jarvis E.D."/>
            <person name="Guillette L.J.Jr."/>
            <person name="Glenn T.C."/>
            <person name="Green R.E."/>
            <person name="Ray D.A."/>
        </authorList>
    </citation>
    <scope>NUCLEOTIDE SEQUENCE [LARGE SCALE GENOMIC DNA]</scope>
    <source>
        <strain evidence="2">KSC_2009_1</strain>
    </source>
</reference>
<proteinExistence type="predicted"/>
<dbReference type="EMBL" id="AKHW03000533">
    <property type="protein sequence ID" value="KYO46173.1"/>
    <property type="molecule type" value="Genomic_DNA"/>
</dbReference>
<gene>
    <name evidence="2" type="ORF">Y1Q_0021723</name>
</gene>
<feature type="compositionally biased region" description="Polar residues" evidence="1">
    <location>
        <begin position="82"/>
        <end position="94"/>
    </location>
</feature>
<comment type="caution">
    <text evidence="2">The sequence shown here is derived from an EMBL/GenBank/DDBJ whole genome shotgun (WGS) entry which is preliminary data.</text>
</comment>
<organism evidence="2 3">
    <name type="scientific">Alligator mississippiensis</name>
    <name type="common">American alligator</name>
    <dbReference type="NCBI Taxonomy" id="8496"/>
    <lineage>
        <taxon>Eukaryota</taxon>
        <taxon>Metazoa</taxon>
        <taxon>Chordata</taxon>
        <taxon>Craniata</taxon>
        <taxon>Vertebrata</taxon>
        <taxon>Euteleostomi</taxon>
        <taxon>Archelosauria</taxon>
        <taxon>Archosauria</taxon>
        <taxon>Crocodylia</taxon>
        <taxon>Alligatoridae</taxon>
        <taxon>Alligatorinae</taxon>
        <taxon>Alligator</taxon>
    </lineage>
</organism>
<feature type="compositionally biased region" description="Basic and acidic residues" evidence="1">
    <location>
        <begin position="57"/>
        <end position="78"/>
    </location>
</feature>
<evidence type="ECO:0000313" key="3">
    <source>
        <dbReference type="Proteomes" id="UP000050525"/>
    </source>
</evidence>
<accession>A0A151PAW2</accession>